<proteinExistence type="inferred from homology"/>
<feature type="active site" description="Nucleophile" evidence="5">
    <location>
        <position position="377"/>
    </location>
</feature>
<dbReference type="InterPro" id="IPR029063">
    <property type="entry name" value="SAM-dependent_MTases_sf"/>
</dbReference>
<dbReference type="SUPFAM" id="SSF48013">
    <property type="entry name" value="NusB-like"/>
    <property type="match status" value="1"/>
</dbReference>
<dbReference type="Proteomes" id="UP001230156">
    <property type="component" value="Unassembled WGS sequence"/>
</dbReference>
<accession>A0ABU0YND9</accession>
<dbReference type="InterPro" id="IPR035926">
    <property type="entry name" value="NusB-like_sf"/>
</dbReference>
<keyword evidence="9" id="KW-1185">Reference proteome</keyword>
<dbReference type="Gene3D" id="1.10.940.10">
    <property type="entry name" value="NusB-like"/>
    <property type="match status" value="1"/>
</dbReference>
<dbReference type="PANTHER" id="PTHR22807:SF61">
    <property type="entry name" value="NOL1_NOP2_SUN FAMILY PROTEIN _ ANTITERMINATION NUSB DOMAIN-CONTAINING PROTEIN"/>
    <property type="match status" value="1"/>
</dbReference>
<keyword evidence="6" id="KW-0175">Coiled coil</keyword>
<keyword evidence="4 5" id="KW-0694">RNA-binding</keyword>
<feature type="binding site" evidence="5">
    <location>
        <position position="282"/>
    </location>
    <ligand>
        <name>S-adenosyl-L-methionine</name>
        <dbReference type="ChEBI" id="CHEBI:59789"/>
    </ligand>
</feature>
<evidence type="ECO:0000313" key="8">
    <source>
        <dbReference type="EMBL" id="MDQ7248516.1"/>
    </source>
</evidence>
<sequence>MKTKPKSAATREVSARGVALDLLARVLEQKRPLEEAFERHPDLPKLENRDRQFVRALTSATLRHLGRIDRIIALCMERPLPNKARAVTDILRLGAAQLLVLGTPAHAAVDSAVALTAQLGGAAGYKGLVNAVLRRIAGEGEALLAQVPPGVASLPDWLWASWVWTYGEEQAAKIAGALLDEPPLDFSVKRPAERAQWAEALHARVMPGGSLRRAAHDPERPQRLDEAPGFAEGAWWVQDFAASLPVKLLGDLVGKRVLDLCAAPGGKTMQLAAAGAIVTALDRSEDRLQRLQQNLDRLGLSAECAAADATRWDAAGDFDIVLLDAPCSSTGTLRRHPDVAWLKDPRDIKKLAAAQNRLIDAAVRLTRPGGTVLYCVCSLQPEEGPERIAAALARHESLRRAPLTEAEVFGLREVLTPEGDLRTLPCHLASEGGMDGFYAARLVKAD</sequence>
<evidence type="ECO:0000313" key="9">
    <source>
        <dbReference type="Proteomes" id="UP001230156"/>
    </source>
</evidence>
<dbReference type="CDD" id="cd02440">
    <property type="entry name" value="AdoMet_MTases"/>
    <property type="match status" value="1"/>
</dbReference>
<dbReference type="Pfam" id="PF01029">
    <property type="entry name" value="NusB"/>
    <property type="match status" value="1"/>
</dbReference>
<evidence type="ECO:0000256" key="6">
    <source>
        <dbReference type="SAM" id="Coils"/>
    </source>
</evidence>
<feature type="binding site" evidence="5">
    <location>
        <position position="324"/>
    </location>
    <ligand>
        <name>S-adenosyl-L-methionine</name>
        <dbReference type="ChEBI" id="CHEBI:59789"/>
    </ligand>
</feature>
<dbReference type="PROSITE" id="PS51686">
    <property type="entry name" value="SAM_MT_RSMB_NOP"/>
    <property type="match status" value="1"/>
</dbReference>
<evidence type="ECO:0000256" key="3">
    <source>
        <dbReference type="ARBA" id="ARBA00022691"/>
    </source>
</evidence>
<evidence type="ECO:0000256" key="4">
    <source>
        <dbReference type="ARBA" id="ARBA00022884"/>
    </source>
</evidence>
<feature type="domain" description="SAM-dependent MTase RsmB/NOP-type" evidence="7">
    <location>
        <begin position="146"/>
        <end position="445"/>
    </location>
</feature>
<name>A0ABU0YND9_9PROT</name>
<organism evidence="8 9">
    <name type="scientific">Dongia sedimenti</name>
    <dbReference type="NCBI Taxonomy" id="3064282"/>
    <lineage>
        <taxon>Bacteria</taxon>
        <taxon>Pseudomonadati</taxon>
        <taxon>Pseudomonadota</taxon>
        <taxon>Alphaproteobacteria</taxon>
        <taxon>Rhodospirillales</taxon>
        <taxon>Dongiaceae</taxon>
        <taxon>Dongia</taxon>
    </lineage>
</organism>
<dbReference type="EMBL" id="JAUYVI010000004">
    <property type="protein sequence ID" value="MDQ7248516.1"/>
    <property type="molecule type" value="Genomic_DNA"/>
</dbReference>
<dbReference type="InterPro" id="IPR006027">
    <property type="entry name" value="NusB_RsmB_TIM44"/>
</dbReference>
<dbReference type="SUPFAM" id="SSF53335">
    <property type="entry name" value="S-adenosyl-L-methionine-dependent methyltransferases"/>
    <property type="match status" value="1"/>
</dbReference>
<evidence type="ECO:0000256" key="5">
    <source>
        <dbReference type="PROSITE-ProRule" id="PRU01023"/>
    </source>
</evidence>
<dbReference type="InterPro" id="IPR001678">
    <property type="entry name" value="MeTrfase_RsmB-F_NOP2_dom"/>
</dbReference>
<protein>
    <submittedName>
        <fullName evidence="8">Transcription antitermination factor NusB</fullName>
    </submittedName>
</protein>
<feature type="coiled-coil region" evidence="6">
    <location>
        <begin position="281"/>
        <end position="308"/>
    </location>
</feature>
<feature type="binding site" evidence="5">
    <location>
        <position position="308"/>
    </location>
    <ligand>
        <name>S-adenosyl-L-methionine</name>
        <dbReference type="ChEBI" id="CHEBI:59789"/>
    </ligand>
</feature>
<comment type="similarity">
    <text evidence="5">Belongs to the class I-like SAM-binding methyltransferase superfamily. RsmB/NOP family.</text>
</comment>
<reference evidence="9" key="1">
    <citation type="submission" date="2023-08" db="EMBL/GenBank/DDBJ databases">
        <title>Rhodospirillaceae gen. nov., a novel taxon isolated from the Yangtze River Yuezi River estuary sludge.</title>
        <authorList>
            <person name="Ruan L."/>
        </authorList>
    </citation>
    <scope>NUCLEOTIDE SEQUENCE [LARGE SCALE GENOMIC DNA]</scope>
    <source>
        <strain evidence="9">R-7</strain>
    </source>
</reference>
<dbReference type="InterPro" id="IPR049560">
    <property type="entry name" value="MeTrfase_RsmB-F_NOP2_cat"/>
</dbReference>
<keyword evidence="2 5" id="KW-0808">Transferase</keyword>
<dbReference type="InterPro" id="IPR023267">
    <property type="entry name" value="RCMT"/>
</dbReference>
<keyword evidence="3 5" id="KW-0949">S-adenosyl-L-methionine</keyword>
<evidence type="ECO:0000256" key="2">
    <source>
        <dbReference type="ARBA" id="ARBA00022679"/>
    </source>
</evidence>
<keyword evidence="1 5" id="KW-0489">Methyltransferase</keyword>
<feature type="binding site" evidence="5">
    <location>
        <begin position="261"/>
        <end position="267"/>
    </location>
    <ligand>
        <name>S-adenosyl-L-methionine</name>
        <dbReference type="ChEBI" id="CHEBI:59789"/>
    </ligand>
</feature>
<gene>
    <name evidence="8" type="ORF">Q8A70_12600</name>
</gene>
<comment type="caution">
    <text evidence="8">The sequence shown here is derived from an EMBL/GenBank/DDBJ whole genome shotgun (WGS) entry which is preliminary data.</text>
</comment>
<dbReference type="Gene3D" id="3.40.50.150">
    <property type="entry name" value="Vaccinia Virus protein VP39"/>
    <property type="match status" value="1"/>
</dbReference>
<evidence type="ECO:0000259" key="7">
    <source>
        <dbReference type="PROSITE" id="PS51686"/>
    </source>
</evidence>
<dbReference type="PANTHER" id="PTHR22807">
    <property type="entry name" value="NOP2 YEAST -RELATED NOL1/NOP2/FMU SUN DOMAIN-CONTAINING"/>
    <property type="match status" value="1"/>
</dbReference>
<dbReference type="RefSeq" id="WP_379955995.1">
    <property type="nucleotide sequence ID" value="NZ_JAUYVI010000004.1"/>
</dbReference>
<evidence type="ECO:0000256" key="1">
    <source>
        <dbReference type="ARBA" id="ARBA00022603"/>
    </source>
</evidence>
<dbReference type="Pfam" id="PF01189">
    <property type="entry name" value="Methyltr_RsmB-F"/>
    <property type="match status" value="1"/>
</dbReference>
<dbReference type="PRINTS" id="PR02008">
    <property type="entry name" value="RCMTFAMILY"/>
</dbReference>